<dbReference type="SMART" id="SM00458">
    <property type="entry name" value="RICIN"/>
    <property type="match status" value="1"/>
</dbReference>
<dbReference type="InterPro" id="IPR039448">
    <property type="entry name" value="Beta_helix"/>
</dbReference>
<feature type="domain" description="Ricin B lectin" evidence="2">
    <location>
        <begin position="495"/>
        <end position="611"/>
    </location>
</feature>
<feature type="signal peptide" evidence="1">
    <location>
        <begin position="1"/>
        <end position="22"/>
    </location>
</feature>
<evidence type="ECO:0000256" key="1">
    <source>
        <dbReference type="SAM" id="SignalP"/>
    </source>
</evidence>
<dbReference type="InterPro" id="IPR000772">
    <property type="entry name" value="Ricin_B_lectin"/>
</dbReference>
<sequence length="611" mass="62952">MLRRVAPLAIVFALAVPAPALADGPRAHYVDCSAAVGGDGSAGTPWNALAPVNAHGFGAGDQLLFKRGTTCVGTLAPTGAGAAGTPVTVDAYGTGAAPRIAGNGAPNAVYLRNTAYWELRNLEITNTGAAAGNRRGVLVELEDYGTAHHFVLENLNVHDVNGDDKKDIGGSGGIEFWVKGTVTQTTFDDVQLLNNTVTKVDRSGVFFVSTWNRSGFETQSAGVFVPWTGVVIRGNTVTDTGGDGIVPGNTVDALIEHNRIQGFQKRSAGYNAGLWTYDSDRAVFQYNEVSGGQTTRDGMGLDVDQGTVGVVFQYNYTHDNAGGFLLLCNATGILRDAVVRYNLSVNDSYRGVENCSGTIESATVHHNTIYIGPGVSQTVVNENNTTRRNVTFSNNVVLKQGAGSASFTLRAGGYVLDRNLVSGGSAPAGGTNTLTSDPLLVAPGSTAPADYRLRTGSPALDSGTTVPGDAVDYFGGAVTASRGFHAGPGVAAPATGPIRGVGSGRCVDVPGSVTTDGTQLVLWDCHGGANQAWNRPGDGTLRALGKCATVTGSNVVLSTCTGAAAQQWTVTGATVRNAGLCLDANGGGTANNTKVIVWACHGGVNQQWTVA</sequence>
<evidence type="ECO:0000259" key="2">
    <source>
        <dbReference type="SMART" id="SM00458"/>
    </source>
</evidence>
<dbReference type="InterPro" id="IPR035992">
    <property type="entry name" value="Ricin_B-like_lectins"/>
</dbReference>
<dbReference type="Gene3D" id="2.160.20.10">
    <property type="entry name" value="Single-stranded right-handed beta-helix, Pectin lyase-like"/>
    <property type="match status" value="1"/>
</dbReference>
<dbReference type="Gene3D" id="2.80.10.50">
    <property type="match status" value="2"/>
</dbReference>
<comment type="caution">
    <text evidence="3">The sequence shown here is derived from an EMBL/GenBank/DDBJ whole genome shotgun (WGS) entry which is preliminary data.</text>
</comment>
<name>A0A8J7GKN8_9ACTN</name>
<reference evidence="3" key="1">
    <citation type="submission" date="2020-11" db="EMBL/GenBank/DDBJ databases">
        <title>Sequencing the genomes of 1000 actinobacteria strains.</title>
        <authorList>
            <person name="Klenk H.-P."/>
        </authorList>
    </citation>
    <scope>NUCLEOTIDE SEQUENCE</scope>
    <source>
        <strain evidence="3">DSM 45356</strain>
    </source>
</reference>
<dbReference type="SMART" id="SM00710">
    <property type="entry name" value="PbH1"/>
    <property type="match status" value="8"/>
</dbReference>
<dbReference type="Proteomes" id="UP000622552">
    <property type="component" value="Unassembled WGS sequence"/>
</dbReference>
<dbReference type="AlphaFoldDB" id="A0A8J7GKN8"/>
<evidence type="ECO:0000313" key="3">
    <source>
        <dbReference type="EMBL" id="MBG6141339.1"/>
    </source>
</evidence>
<keyword evidence="4" id="KW-1185">Reference proteome</keyword>
<dbReference type="PROSITE" id="PS50231">
    <property type="entry name" value="RICIN_B_LECTIN"/>
    <property type="match status" value="1"/>
</dbReference>
<dbReference type="SUPFAM" id="SSF51126">
    <property type="entry name" value="Pectin lyase-like"/>
    <property type="match status" value="2"/>
</dbReference>
<dbReference type="Pfam" id="PF13229">
    <property type="entry name" value="Beta_helix"/>
    <property type="match status" value="1"/>
</dbReference>
<dbReference type="CDD" id="cd23418">
    <property type="entry name" value="beta-trefoil_Ricin_XLN-like"/>
    <property type="match status" value="1"/>
</dbReference>
<feature type="chain" id="PRO_5035206764" description="Ricin B lectin domain-containing protein" evidence="1">
    <location>
        <begin position="23"/>
        <end position="611"/>
    </location>
</feature>
<accession>A0A8J7GKN8</accession>
<protein>
    <recommendedName>
        <fullName evidence="2">Ricin B lectin domain-containing protein</fullName>
    </recommendedName>
</protein>
<evidence type="ECO:0000313" key="4">
    <source>
        <dbReference type="Proteomes" id="UP000622552"/>
    </source>
</evidence>
<organism evidence="3 4">
    <name type="scientific">Longispora fulva</name>
    <dbReference type="NCBI Taxonomy" id="619741"/>
    <lineage>
        <taxon>Bacteria</taxon>
        <taxon>Bacillati</taxon>
        <taxon>Actinomycetota</taxon>
        <taxon>Actinomycetes</taxon>
        <taxon>Micromonosporales</taxon>
        <taxon>Micromonosporaceae</taxon>
        <taxon>Longispora</taxon>
    </lineage>
</organism>
<dbReference type="Pfam" id="PF00652">
    <property type="entry name" value="Ricin_B_lectin"/>
    <property type="match status" value="1"/>
</dbReference>
<dbReference type="EMBL" id="JADOUF010000001">
    <property type="protein sequence ID" value="MBG6141339.1"/>
    <property type="molecule type" value="Genomic_DNA"/>
</dbReference>
<dbReference type="SUPFAM" id="SSF50370">
    <property type="entry name" value="Ricin B-like lectins"/>
    <property type="match status" value="1"/>
</dbReference>
<dbReference type="RefSeq" id="WP_197007772.1">
    <property type="nucleotide sequence ID" value="NZ_BONS01000013.1"/>
</dbReference>
<proteinExistence type="predicted"/>
<dbReference type="InterPro" id="IPR012334">
    <property type="entry name" value="Pectin_lyas_fold"/>
</dbReference>
<dbReference type="InterPro" id="IPR011050">
    <property type="entry name" value="Pectin_lyase_fold/virulence"/>
</dbReference>
<keyword evidence="1" id="KW-0732">Signal</keyword>
<gene>
    <name evidence="3" type="ORF">IW245_007533</name>
</gene>
<dbReference type="InterPro" id="IPR006626">
    <property type="entry name" value="PbH1"/>
</dbReference>